<dbReference type="GO" id="GO:0046872">
    <property type="term" value="F:metal ion binding"/>
    <property type="evidence" value="ECO:0007669"/>
    <property type="project" value="UniProtKB-KW"/>
</dbReference>
<keyword evidence="7" id="KW-1185">Reference proteome</keyword>
<dbReference type="Gene3D" id="3.40.30.10">
    <property type="entry name" value="Glutaredoxin"/>
    <property type="match status" value="1"/>
</dbReference>
<dbReference type="OrthoDB" id="9790194at2"/>
<sequence length="185" mass="21161">MKKIWLALKLMIVVSIIELPYQTIALNRATTVAPVEIGGTFDLTDQEGHQVTEQILKGKYSIVLFGFSRCPHVCPVQLSILAKSLDASPKLQAIFITLDPKRDTVERLDEFSKSFHERILMLTGTEEMIKKVVNDYKVYVEANEDPERFNHSTIMYLIGPDGNYVTHFTPRDEDELLAYIKEYAH</sequence>
<feature type="binding site" evidence="3">
    <location>
        <position position="70"/>
    </location>
    <ligand>
        <name>Cu cation</name>
        <dbReference type="ChEBI" id="CHEBI:23378"/>
    </ligand>
</feature>
<dbReference type="CDD" id="cd02968">
    <property type="entry name" value="SCO"/>
    <property type="match status" value="1"/>
</dbReference>
<accession>X5H4I0</accession>
<evidence type="ECO:0000256" key="2">
    <source>
        <dbReference type="ARBA" id="ARBA00023008"/>
    </source>
</evidence>
<dbReference type="Pfam" id="PF02630">
    <property type="entry name" value="SCO1-SenC"/>
    <property type="match status" value="1"/>
</dbReference>
<comment type="similarity">
    <text evidence="1">Belongs to the SCO1/2 family.</text>
</comment>
<evidence type="ECO:0000256" key="1">
    <source>
        <dbReference type="ARBA" id="ARBA00010996"/>
    </source>
</evidence>
<evidence type="ECO:0000259" key="5">
    <source>
        <dbReference type="PROSITE" id="PS51352"/>
    </source>
</evidence>
<proteinExistence type="inferred from homology"/>
<dbReference type="STRING" id="1286528.NHE_0530"/>
<reference evidence="6 7" key="1">
    <citation type="submission" date="2014-03" db="EMBL/GenBank/DDBJ databases">
        <title>Sequencing and Comparison of Genomes and Transcriptome Profiles of Human Ehrlichiosis Agents.</title>
        <authorList>
            <person name="Lin M."/>
            <person name="Daugherty S.C."/>
            <person name="Nagaraj S."/>
            <person name="Cheng Z."/>
            <person name="Xiong Q."/>
            <person name="Lin F.-Y."/>
            <person name="Sengamalay N."/>
            <person name="Ott S."/>
            <person name="Godinez A."/>
            <person name="Tallon L.J."/>
            <person name="Sadzewicz L."/>
            <person name="Fraser C.M."/>
            <person name="Dunning Hotopp J.C."/>
            <person name="Rikihisa Y."/>
        </authorList>
    </citation>
    <scope>NUCLEOTIDE SEQUENCE [LARGE SCALE GENOMIC DNA]</scope>
    <source>
        <strain evidence="6 7">Oregon</strain>
    </source>
</reference>
<keyword evidence="4" id="KW-1015">Disulfide bond</keyword>
<dbReference type="RefSeq" id="WP_038559591.1">
    <property type="nucleotide sequence ID" value="NZ_CP007481.1"/>
</dbReference>
<dbReference type="InterPro" id="IPR003782">
    <property type="entry name" value="SCO1/SenC"/>
</dbReference>
<name>X5H4I0_9RICK</name>
<evidence type="ECO:0000256" key="4">
    <source>
        <dbReference type="PIRSR" id="PIRSR603782-2"/>
    </source>
</evidence>
<dbReference type="PANTHER" id="PTHR12151:SF25">
    <property type="entry name" value="LINALOOL DEHYDRATASE_ISOMERASE DOMAIN-CONTAINING PROTEIN"/>
    <property type="match status" value="1"/>
</dbReference>
<evidence type="ECO:0000313" key="6">
    <source>
        <dbReference type="EMBL" id="AHX11471.1"/>
    </source>
</evidence>
<dbReference type="HOGENOM" id="CLU_050131_3_1_5"/>
<dbReference type="InterPro" id="IPR036249">
    <property type="entry name" value="Thioredoxin-like_sf"/>
</dbReference>
<evidence type="ECO:0000313" key="7">
    <source>
        <dbReference type="Proteomes" id="UP000023755"/>
    </source>
</evidence>
<dbReference type="FunFam" id="3.40.30.10:FF:000013">
    <property type="entry name" value="Blast:Protein SCO1 homolog, mitochondrial"/>
    <property type="match status" value="1"/>
</dbReference>
<dbReference type="EMBL" id="CP007481">
    <property type="protein sequence ID" value="AHX11471.1"/>
    <property type="molecule type" value="Genomic_DNA"/>
</dbReference>
<feature type="binding site" evidence="3">
    <location>
        <position position="74"/>
    </location>
    <ligand>
        <name>Cu cation</name>
        <dbReference type="ChEBI" id="CHEBI:23378"/>
    </ligand>
</feature>
<keyword evidence="2 3" id="KW-0186">Copper</keyword>
<feature type="domain" description="Thioredoxin" evidence="5">
    <location>
        <begin position="32"/>
        <end position="185"/>
    </location>
</feature>
<gene>
    <name evidence="6" type="ORF">NHE_0530</name>
</gene>
<dbReference type="SUPFAM" id="SSF52833">
    <property type="entry name" value="Thioredoxin-like"/>
    <property type="match status" value="1"/>
</dbReference>
<feature type="disulfide bond" description="Redox-active" evidence="4">
    <location>
        <begin position="70"/>
        <end position="74"/>
    </location>
</feature>
<dbReference type="AlphaFoldDB" id="X5H4I0"/>
<keyword evidence="3" id="KW-0479">Metal-binding</keyword>
<feature type="binding site" evidence="3">
    <location>
        <position position="151"/>
    </location>
    <ligand>
        <name>Cu cation</name>
        <dbReference type="ChEBI" id="CHEBI:23378"/>
    </ligand>
</feature>
<dbReference type="Proteomes" id="UP000023755">
    <property type="component" value="Chromosome"/>
</dbReference>
<evidence type="ECO:0000256" key="3">
    <source>
        <dbReference type="PIRSR" id="PIRSR603782-1"/>
    </source>
</evidence>
<dbReference type="InterPro" id="IPR013766">
    <property type="entry name" value="Thioredoxin_domain"/>
</dbReference>
<organism evidence="6 7">
    <name type="scientific">Neorickettsia helminthoeca str. Oregon</name>
    <dbReference type="NCBI Taxonomy" id="1286528"/>
    <lineage>
        <taxon>Bacteria</taxon>
        <taxon>Pseudomonadati</taxon>
        <taxon>Pseudomonadota</taxon>
        <taxon>Alphaproteobacteria</taxon>
        <taxon>Rickettsiales</taxon>
        <taxon>Anaplasmataceae</taxon>
        <taxon>Neorickettsia</taxon>
    </lineage>
</organism>
<dbReference type="PANTHER" id="PTHR12151">
    <property type="entry name" value="ELECTRON TRANSPORT PROTIN SCO1/SENC FAMILY MEMBER"/>
    <property type="match status" value="1"/>
</dbReference>
<dbReference type="KEGG" id="nhm:NHE_0530"/>
<dbReference type="PROSITE" id="PS51352">
    <property type="entry name" value="THIOREDOXIN_2"/>
    <property type="match status" value="1"/>
</dbReference>
<protein>
    <submittedName>
        <fullName evidence="6">AhpC/TSA family protein</fullName>
    </submittedName>
</protein>